<evidence type="ECO:0000256" key="1">
    <source>
        <dbReference type="SAM" id="Phobius"/>
    </source>
</evidence>
<protein>
    <submittedName>
        <fullName evidence="2">Uncharacterized protein</fullName>
    </submittedName>
</protein>
<dbReference type="PANTHER" id="PTHR38932:SF1">
    <property type="entry name" value="DUF4005 DOMAIN-CONTAINING PROTEIN"/>
    <property type="match status" value="1"/>
</dbReference>
<sequence length="198" mass="22464">MSLNSLTSMTKKRIFLRVYISFIFLFFQSYAIVQTDQPDGWIEVVTKIMYPKVKVVDEVGNCKQKGSCLNSNYLQPRASENNQEQELKIYVAKIPKIYIPSVVLSESESTEITKHIRGADLEVKQKTKASPILRPRAVVSSPDNDEIIGSINRIEERKAKKGFKSNGHISNRASQRKNIDTNVKISHRIVPKQSGVKL</sequence>
<dbReference type="EMBL" id="OU466863">
    <property type="protein sequence ID" value="CAH2078332.1"/>
    <property type="molecule type" value="Genomic_DNA"/>
</dbReference>
<dbReference type="Proteomes" id="UP000836841">
    <property type="component" value="Chromosome 7"/>
</dbReference>
<proteinExistence type="predicted"/>
<gene>
    <name evidence="2" type="ORF">TAV2_LOCUS25057</name>
</gene>
<evidence type="ECO:0000313" key="3">
    <source>
        <dbReference type="Proteomes" id="UP000836841"/>
    </source>
</evidence>
<organism evidence="2 3">
    <name type="scientific">Thlaspi arvense</name>
    <name type="common">Field penny-cress</name>
    <dbReference type="NCBI Taxonomy" id="13288"/>
    <lineage>
        <taxon>Eukaryota</taxon>
        <taxon>Viridiplantae</taxon>
        <taxon>Streptophyta</taxon>
        <taxon>Embryophyta</taxon>
        <taxon>Tracheophyta</taxon>
        <taxon>Spermatophyta</taxon>
        <taxon>Magnoliopsida</taxon>
        <taxon>eudicotyledons</taxon>
        <taxon>Gunneridae</taxon>
        <taxon>Pentapetalae</taxon>
        <taxon>rosids</taxon>
        <taxon>malvids</taxon>
        <taxon>Brassicales</taxon>
        <taxon>Brassicaceae</taxon>
        <taxon>Thlaspideae</taxon>
        <taxon>Thlaspi</taxon>
    </lineage>
</organism>
<keyword evidence="1" id="KW-1133">Transmembrane helix</keyword>
<dbReference type="PANTHER" id="PTHR38932">
    <property type="entry name" value="BNAC03G64660D PROTEIN"/>
    <property type="match status" value="1"/>
</dbReference>
<keyword evidence="1" id="KW-0812">Transmembrane</keyword>
<accession>A0AAU9T2D8</accession>
<keyword evidence="1" id="KW-0472">Membrane</keyword>
<keyword evidence="3" id="KW-1185">Reference proteome</keyword>
<reference evidence="2 3" key="1">
    <citation type="submission" date="2022-03" db="EMBL/GenBank/DDBJ databases">
        <authorList>
            <person name="Nunn A."/>
            <person name="Chopra R."/>
            <person name="Nunn A."/>
            <person name="Contreras Garrido A."/>
        </authorList>
    </citation>
    <scope>NUCLEOTIDE SEQUENCE [LARGE SCALE GENOMIC DNA]</scope>
</reference>
<dbReference type="AlphaFoldDB" id="A0AAU9T2D8"/>
<feature type="transmembrane region" description="Helical" evidence="1">
    <location>
        <begin position="14"/>
        <end position="33"/>
    </location>
</feature>
<name>A0AAU9T2D8_THLAR</name>
<evidence type="ECO:0000313" key="2">
    <source>
        <dbReference type="EMBL" id="CAH2078332.1"/>
    </source>
</evidence>